<dbReference type="CDD" id="cd00180">
    <property type="entry name" value="PKc"/>
    <property type="match status" value="1"/>
</dbReference>
<dbReference type="SUPFAM" id="SSF56112">
    <property type="entry name" value="Protein kinase-like (PK-like)"/>
    <property type="match status" value="1"/>
</dbReference>
<dbReference type="InterPro" id="IPR011009">
    <property type="entry name" value="Kinase-like_dom_sf"/>
</dbReference>
<dbReference type="Pfam" id="PF00069">
    <property type="entry name" value="Pkinase"/>
    <property type="match status" value="1"/>
</dbReference>
<dbReference type="PANTHER" id="PTHR44329">
    <property type="entry name" value="SERINE/THREONINE-PROTEIN KINASE TNNI3K-RELATED"/>
    <property type="match status" value="1"/>
</dbReference>
<feature type="non-terminal residue" evidence="2">
    <location>
        <position position="1"/>
    </location>
</feature>
<evidence type="ECO:0000259" key="1">
    <source>
        <dbReference type="PROSITE" id="PS50011"/>
    </source>
</evidence>
<dbReference type="Gene3D" id="1.10.510.10">
    <property type="entry name" value="Transferase(Phosphotransferase) domain 1"/>
    <property type="match status" value="1"/>
</dbReference>
<dbReference type="InterPro" id="IPR051681">
    <property type="entry name" value="Ser/Thr_Kinases-Pseudokinases"/>
</dbReference>
<dbReference type="VEuPathDB" id="FungiDB:RhiirFUN_025364"/>
<dbReference type="PROSITE" id="PS50011">
    <property type="entry name" value="PROTEIN_KINASE_DOM"/>
    <property type="match status" value="1"/>
</dbReference>
<protein>
    <recommendedName>
        <fullName evidence="1">Protein kinase domain-containing protein</fullName>
    </recommendedName>
</protein>
<gene>
    <name evidence="2" type="ORF">GLOINDRAFT_3707</name>
</gene>
<accession>U9THF2</accession>
<dbReference type="InterPro" id="IPR000719">
    <property type="entry name" value="Prot_kinase_dom"/>
</dbReference>
<dbReference type="AlphaFoldDB" id="U9THF2"/>
<organism evidence="2">
    <name type="scientific">Rhizophagus irregularis (strain DAOM 181602 / DAOM 197198 / MUCL 43194)</name>
    <name type="common">Arbuscular mycorrhizal fungus</name>
    <name type="synonym">Glomus intraradices</name>
    <dbReference type="NCBI Taxonomy" id="747089"/>
    <lineage>
        <taxon>Eukaryota</taxon>
        <taxon>Fungi</taxon>
        <taxon>Fungi incertae sedis</taxon>
        <taxon>Mucoromycota</taxon>
        <taxon>Glomeromycotina</taxon>
        <taxon>Glomeromycetes</taxon>
        <taxon>Glomerales</taxon>
        <taxon>Glomeraceae</taxon>
        <taxon>Rhizophagus</taxon>
    </lineage>
</organism>
<evidence type="ECO:0000313" key="2">
    <source>
        <dbReference type="EMBL" id="ESA07584.1"/>
    </source>
</evidence>
<proteinExistence type="predicted"/>
<sequence>KKFVDNKEVYLTKIVNPHANIIGFYGVTKLEGEERYSLVLEYADGGTLRDYIRNNIVEWNNQLRFAREITSAILWLHDYKGIVHGDLHPNNILLHRGTIKLADFGRSFEKGKGDDNTEVWGVVPYVDPKMYDKTILYKLNEKSDIYCLGVLFWELASSSLLIDSPEDNYVTLGAAVPNTNDKFAELYQKCLEQEPDERPNISEVNETLNTIDIDESTVSDSEEKSVDSQRYIEADRFKASDTKHINIVYLSLYTITPCERVVIQYFSNEQAIHAVINSTTATSLIITTSQKSADIGNPFCINST</sequence>
<name>U9THF2_RHIID</name>
<dbReference type="EMBL" id="KI290151">
    <property type="protein sequence ID" value="ESA07584.1"/>
    <property type="molecule type" value="Genomic_DNA"/>
</dbReference>
<dbReference type="GO" id="GO:0005524">
    <property type="term" value="F:ATP binding"/>
    <property type="evidence" value="ECO:0007669"/>
    <property type="project" value="InterPro"/>
</dbReference>
<dbReference type="eggNOG" id="KOG1187">
    <property type="taxonomic scope" value="Eukaryota"/>
</dbReference>
<dbReference type="GO" id="GO:0004674">
    <property type="term" value="F:protein serine/threonine kinase activity"/>
    <property type="evidence" value="ECO:0007669"/>
    <property type="project" value="TreeGrafter"/>
</dbReference>
<dbReference type="HOGENOM" id="CLU_000288_7_0_1"/>
<reference evidence="2" key="1">
    <citation type="submission" date="2013-07" db="EMBL/GenBank/DDBJ databases">
        <title>The genome of an arbuscular mycorrhizal fungus provides insights into the evolution of the oldest plant symbiosis.</title>
        <authorList>
            <consortium name="DOE Joint Genome Institute"/>
            <person name="Tisserant E."/>
            <person name="Malbreil M."/>
            <person name="Kuo A."/>
            <person name="Kohler A."/>
            <person name="Symeonidi A."/>
            <person name="Balestrini R."/>
            <person name="Charron P."/>
            <person name="Duensing N."/>
            <person name="Frei-dit-Frey N."/>
            <person name="Gianinazzi-Pearson V."/>
            <person name="Gilbert B."/>
            <person name="Handa Y."/>
            <person name="Hijri M."/>
            <person name="Kaul R."/>
            <person name="Kawaguchi M."/>
            <person name="Krajinski F."/>
            <person name="Lammers P."/>
            <person name="Lapierre D."/>
            <person name="Masclaux F.G."/>
            <person name="Murat C."/>
            <person name="Morin E."/>
            <person name="Ndikumana S."/>
            <person name="Pagni M."/>
            <person name="Petitpierre D."/>
            <person name="Requena N."/>
            <person name="Rosikiewicz P."/>
            <person name="Riley R."/>
            <person name="Saito K."/>
            <person name="San Clemente H."/>
            <person name="Shapiro H."/>
            <person name="van Tuinen D."/>
            <person name="Becard G."/>
            <person name="Bonfante P."/>
            <person name="Paszkowski U."/>
            <person name="Shachar-Hill Y."/>
            <person name="Young J.P."/>
            <person name="Sanders I.R."/>
            <person name="Henrissat B."/>
            <person name="Rensing S.A."/>
            <person name="Grigoriev I.V."/>
            <person name="Corradi N."/>
            <person name="Roux C."/>
            <person name="Martin F."/>
        </authorList>
    </citation>
    <scope>NUCLEOTIDE SEQUENCE</scope>
    <source>
        <strain evidence="2">DAOM 197198</strain>
    </source>
</reference>
<feature type="domain" description="Protein kinase" evidence="1">
    <location>
        <begin position="1"/>
        <end position="208"/>
    </location>
</feature>